<keyword evidence="8" id="KW-0863">Zinc-finger</keyword>
<dbReference type="Pfam" id="PF22811">
    <property type="entry name" value="Zn_ribbon_NrdR"/>
    <property type="match status" value="1"/>
</dbReference>
<dbReference type="HAMAP" id="MF_00440">
    <property type="entry name" value="NrdR"/>
    <property type="match status" value="1"/>
</dbReference>
<comment type="caution">
    <text evidence="10">The sequence shown here is derived from an EMBL/GenBank/DDBJ whole genome shotgun (WGS) entry which is preliminary data.</text>
</comment>
<organism evidence="10 11">
    <name type="scientific">Orenia marismortui</name>
    <dbReference type="NCBI Taxonomy" id="46469"/>
    <lineage>
        <taxon>Bacteria</taxon>
        <taxon>Bacillati</taxon>
        <taxon>Bacillota</taxon>
        <taxon>Clostridia</taxon>
        <taxon>Halanaerobiales</taxon>
        <taxon>Halobacteroidaceae</taxon>
        <taxon>Orenia</taxon>
    </lineage>
</organism>
<dbReference type="PANTHER" id="PTHR30455:SF2">
    <property type="entry name" value="TRANSCRIPTIONAL REPRESSOR NRDR"/>
    <property type="match status" value="1"/>
</dbReference>
<dbReference type="STRING" id="926561.GCA_000379025_00436"/>
<evidence type="ECO:0000256" key="5">
    <source>
        <dbReference type="ARBA" id="ARBA00023015"/>
    </source>
</evidence>
<evidence type="ECO:0000256" key="4">
    <source>
        <dbReference type="ARBA" id="ARBA00022840"/>
    </source>
</evidence>
<evidence type="ECO:0000256" key="1">
    <source>
        <dbReference type="ARBA" id="ARBA00022491"/>
    </source>
</evidence>
<dbReference type="GO" id="GO:0045892">
    <property type="term" value="P:negative regulation of DNA-templated transcription"/>
    <property type="evidence" value="ECO:0007669"/>
    <property type="project" value="UniProtKB-UniRule"/>
</dbReference>
<keyword evidence="3 8" id="KW-0862">Zinc</keyword>
<evidence type="ECO:0000256" key="8">
    <source>
        <dbReference type="HAMAP-Rule" id="MF_00440"/>
    </source>
</evidence>
<reference evidence="10 11" key="1">
    <citation type="submission" date="2019-03" db="EMBL/GenBank/DDBJ databases">
        <title>Subsurface microbial communities from deep shales in Ohio and West Virginia, USA.</title>
        <authorList>
            <person name="Wrighton K."/>
        </authorList>
    </citation>
    <scope>NUCLEOTIDE SEQUENCE [LARGE SCALE GENOMIC DNA]</scope>
    <source>
        <strain evidence="10 11">MSL 6dP</strain>
    </source>
</reference>
<comment type="similarity">
    <text evidence="8">Belongs to the NrdR family.</text>
</comment>
<dbReference type="RefSeq" id="WP_018247660.1">
    <property type="nucleotide sequence ID" value="NZ_SOEG01000004.1"/>
</dbReference>
<keyword evidence="1 8" id="KW-0678">Repressor</keyword>
<accession>A0A4R8H683</accession>
<gene>
    <name evidence="8" type="primary">nrdR</name>
    <name evidence="10" type="ORF">C7959_104104</name>
</gene>
<keyword evidence="4 8" id="KW-0067">ATP-binding</keyword>
<sequence length="150" mass="17907">MRCPYCTYLESKVVDSRATEENTTIRRRRECLECAKRFTTYERIDELPIMIIKRDGSRERFDRNKILNGLLKSCEKRSISRDQLEGIVNSVEQKIRNQMEDEVESTVIGEIVMEYLSKLDEIAYVRFASVYRQFKDIETFRMELDKLLDN</sequence>
<keyword evidence="11" id="KW-1185">Reference proteome</keyword>
<keyword evidence="7 8" id="KW-0804">Transcription</keyword>
<comment type="cofactor">
    <cofactor evidence="8">
        <name>Zn(2+)</name>
        <dbReference type="ChEBI" id="CHEBI:29105"/>
    </cofactor>
    <text evidence="8">Binds 1 zinc ion.</text>
</comment>
<dbReference type="PANTHER" id="PTHR30455">
    <property type="entry name" value="TRANSCRIPTIONAL REPRESSOR NRDR"/>
    <property type="match status" value="1"/>
</dbReference>
<evidence type="ECO:0000256" key="7">
    <source>
        <dbReference type="ARBA" id="ARBA00023163"/>
    </source>
</evidence>
<keyword evidence="6 8" id="KW-0238">DNA-binding</keyword>
<evidence type="ECO:0000313" key="10">
    <source>
        <dbReference type="EMBL" id="TDX52976.1"/>
    </source>
</evidence>
<keyword evidence="8" id="KW-0479">Metal-binding</keyword>
<dbReference type="NCBIfam" id="TIGR00244">
    <property type="entry name" value="transcriptional regulator NrdR"/>
    <property type="match status" value="1"/>
</dbReference>
<dbReference type="GO" id="GO:0008270">
    <property type="term" value="F:zinc ion binding"/>
    <property type="evidence" value="ECO:0007669"/>
    <property type="project" value="UniProtKB-UniRule"/>
</dbReference>
<evidence type="ECO:0000256" key="6">
    <source>
        <dbReference type="ARBA" id="ARBA00023125"/>
    </source>
</evidence>
<dbReference type="PROSITE" id="PS51161">
    <property type="entry name" value="ATP_CONE"/>
    <property type="match status" value="1"/>
</dbReference>
<dbReference type="InterPro" id="IPR055173">
    <property type="entry name" value="NrdR-like_N"/>
</dbReference>
<evidence type="ECO:0000256" key="2">
    <source>
        <dbReference type="ARBA" id="ARBA00022741"/>
    </source>
</evidence>
<name>A0A4R8H683_9FIRM</name>
<evidence type="ECO:0000259" key="9">
    <source>
        <dbReference type="PROSITE" id="PS51161"/>
    </source>
</evidence>
<keyword evidence="5 8" id="KW-0805">Transcription regulation</keyword>
<dbReference type="GO" id="GO:0005524">
    <property type="term" value="F:ATP binding"/>
    <property type="evidence" value="ECO:0007669"/>
    <property type="project" value="UniProtKB-UniRule"/>
</dbReference>
<feature type="zinc finger region" evidence="8">
    <location>
        <begin position="3"/>
        <end position="34"/>
    </location>
</feature>
<evidence type="ECO:0000256" key="3">
    <source>
        <dbReference type="ARBA" id="ARBA00022833"/>
    </source>
</evidence>
<evidence type="ECO:0000313" key="11">
    <source>
        <dbReference type="Proteomes" id="UP000295832"/>
    </source>
</evidence>
<dbReference type="InterPro" id="IPR003796">
    <property type="entry name" value="RNR_NrdR-like"/>
</dbReference>
<comment type="function">
    <text evidence="8">Negatively regulates transcription of bacterial ribonucleotide reductase nrd genes and operons by binding to NrdR-boxes.</text>
</comment>
<dbReference type="InterPro" id="IPR005144">
    <property type="entry name" value="ATP-cone_dom"/>
</dbReference>
<dbReference type="Pfam" id="PF03477">
    <property type="entry name" value="ATP-cone"/>
    <property type="match status" value="1"/>
</dbReference>
<dbReference type="GO" id="GO:0003677">
    <property type="term" value="F:DNA binding"/>
    <property type="evidence" value="ECO:0007669"/>
    <property type="project" value="UniProtKB-KW"/>
</dbReference>
<feature type="domain" description="ATP-cone" evidence="9">
    <location>
        <begin position="49"/>
        <end position="139"/>
    </location>
</feature>
<protein>
    <recommendedName>
        <fullName evidence="8">Transcriptional repressor NrdR</fullName>
    </recommendedName>
</protein>
<proteinExistence type="inferred from homology"/>
<dbReference type="AlphaFoldDB" id="A0A4R8H683"/>
<dbReference type="EMBL" id="SOEG01000004">
    <property type="protein sequence ID" value="TDX52976.1"/>
    <property type="molecule type" value="Genomic_DNA"/>
</dbReference>
<keyword evidence="2 8" id="KW-0547">Nucleotide-binding</keyword>
<dbReference type="Proteomes" id="UP000295832">
    <property type="component" value="Unassembled WGS sequence"/>
</dbReference>